<dbReference type="GeneID" id="25985833"/>
<proteinExistence type="inferred from homology"/>
<dbReference type="PRINTS" id="PR00251">
    <property type="entry name" value="BACTRLOPSIN"/>
</dbReference>
<dbReference type="Proteomes" id="UP000002748">
    <property type="component" value="Unassembled WGS sequence"/>
</dbReference>
<reference evidence="8 9" key="1">
    <citation type="journal article" date="2012" name="Eukaryot. Cell">
        <title>Draft genome sequence of CBS 2479, the standard type strain of Trichosporon asahii.</title>
        <authorList>
            <person name="Yang R.Y."/>
            <person name="Li H.T."/>
            <person name="Zhu H."/>
            <person name="Zhou G.P."/>
            <person name="Wang M."/>
            <person name="Wang L."/>
        </authorList>
    </citation>
    <scope>NUCLEOTIDE SEQUENCE [LARGE SCALE GENOMIC DNA]</scope>
    <source>
        <strain evidence="9">ATCC 90039 / CBS 2479 / JCM 2466 / KCTC 7840 / NCYC 2677 / UAMH 7654</strain>
    </source>
</reference>
<feature type="transmembrane region" description="Helical" evidence="7">
    <location>
        <begin position="91"/>
        <end position="112"/>
    </location>
</feature>
<dbReference type="GO" id="GO:0016020">
    <property type="term" value="C:membrane"/>
    <property type="evidence" value="ECO:0007669"/>
    <property type="project" value="UniProtKB-SubCell"/>
</dbReference>
<feature type="transmembrane region" description="Helical" evidence="7">
    <location>
        <begin position="194"/>
        <end position="213"/>
    </location>
</feature>
<evidence type="ECO:0000256" key="7">
    <source>
        <dbReference type="SAM" id="Phobius"/>
    </source>
</evidence>
<evidence type="ECO:0000256" key="4">
    <source>
        <dbReference type="ARBA" id="ARBA00022989"/>
    </source>
</evidence>
<keyword evidence="5 7" id="KW-0472">Membrane</keyword>
<feature type="transmembrane region" description="Helical" evidence="7">
    <location>
        <begin position="63"/>
        <end position="84"/>
    </location>
</feature>
<evidence type="ECO:0000256" key="1">
    <source>
        <dbReference type="ARBA" id="ARBA00004141"/>
    </source>
</evidence>
<comment type="subcellular location">
    <subcellularLocation>
        <location evidence="1">Membrane</location>
        <topology evidence="1">Multi-pass membrane protein</topology>
    </subcellularLocation>
</comment>
<dbReference type="VEuPathDB" id="FungiDB:A1Q1_02319"/>
<dbReference type="EMBL" id="ALBS01000195">
    <property type="protein sequence ID" value="EJT48682.1"/>
    <property type="molecule type" value="Genomic_DNA"/>
</dbReference>
<dbReference type="InterPro" id="IPR001425">
    <property type="entry name" value="Arc/bac/fun_rhodopsins"/>
</dbReference>
<feature type="transmembrane region" description="Helical" evidence="7">
    <location>
        <begin position="124"/>
        <end position="147"/>
    </location>
</feature>
<dbReference type="Gene3D" id="1.20.1070.10">
    <property type="entry name" value="Rhodopsin 7-helix transmembrane proteins"/>
    <property type="match status" value="1"/>
</dbReference>
<evidence type="ECO:0000313" key="8">
    <source>
        <dbReference type="EMBL" id="EJT48682.1"/>
    </source>
</evidence>
<dbReference type="SUPFAM" id="SSF81321">
    <property type="entry name" value="Family A G protein-coupled receptor-like"/>
    <property type="match status" value="1"/>
</dbReference>
<feature type="region of interest" description="Disordered" evidence="6">
    <location>
        <begin position="15"/>
        <end position="50"/>
    </location>
</feature>
<feature type="transmembrane region" description="Helical" evidence="7">
    <location>
        <begin position="159"/>
        <end position="182"/>
    </location>
</feature>
<gene>
    <name evidence="8" type="ORF">A1Q1_02319</name>
</gene>
<dbReference type="HOGENOM" id="CLU_1103428_0_0_1"/>
<dbReference type="RefSeq" id="XP_014180739.1">
    <property type="nucleotide sequence ID" value="XM_014325264.1"/>
</dbReference>
<organism evidence="8 9">
    <name type="scientific">Trichosporon asahii var. asahii (strain ATCC 90039 / CBS 2479 / JCM 2466 / KCTC 7840 / NBRC 103889/ NCYC 2677 / UAMH 7654)</name>
    <name type="common">Yeast</name>
    <dbReference type="NCBI Taxonomy" id="1186058"/>
    <lineage>
        <taxon>Eukaryota</taxon>
        <taxon>Fungi</taxon>
        <taxon>Dikarya</taxon>
        <taxon>Basidiomycota</taxon>
        <taxon>Agaricomycotina</taxon>
        <taxon>Tremellomycetes</taxon>
        <taxon>Trichosporonales</taxon>
        <taxon>Trichosporonaceae</taxon>
        <taxon>Trichosporon</taxon>
    </lineage>
</organism>
<accession>J6F0K7</accession>
<sequence length="252" mass="27451">MAYFAMATGVGSTGPDGADWGHRIGQPWRPHHAGRPIPPSKSPKDPGSGVPVEQVTVYARQHFWVHDVAHAATASILIFVLGILSRMPPILTLTGMFAAFFSSVSIAFASLVSSGNQRPHLGKLLGWGLMSDAWMLVVFWIILLPGVNAVRRRSSRSQGIYYMLVVLSFISWVAYAVNFILGPALNVWSVNVETIITGVVDVFGIIGFVYFLLATYTHDDNDDCWLFPDWFVEAAEAFGSDGRGTYAAAASE</sequence>
<comment type="caution">
    <text evidence="8">The sequence shown here is derived from an EMBL/GenBank/DDBJ whole genome shotgun (WGS) entry which is preliminary data.</text>
</comment>
<evidence type="ECO:0000256" key="2">
    <source>
        <dbReference type="ARBA" id="ARBA00008130"/>
    </source>
</evidence>
<dbReference type="OrthoDB" id="536545at2759"/>
<protein>
    <submittedName>
        <fullName evidence="8">Opsin 1</fullName>
    </submittedName>
</protein>
<evidence type="ECO:0000256" key="5">
    <source>
        <dbReference type="ARBA" id="ARBA00023136"/>
    </source>
</evidence>
<dbReference type="KEGG" id="tasa:A1Q1_02319"/>
<keyword evidence="3 7" id="KW-0812">Transmembrane</keyword>
<comment type="similarity">
    <text evidence="2">Belongs to the archaeal/bacterial/fungal opsin family.</text>
</comment>
<dbReference type="AlphaFoldDB" id="J6F0K7"/>
<dbReference type="SMART" id="SM01021">
    <property type="entry name" value="Bac_rhodopsin"/>
    <property type="match status" value="1"/>
</dbReference>
<evidence type="ECO:0000256" key="6">
    <source>
        <dbReference type="SAM" id="MobiDB-lite"/>
    </source>
</evidence>
<name>J6F0K7_TRIAS</name>
<evidence type="ECO:0000313" key="9">
    <source>
        <dbReference type="Proteomes" id="UP000002748"/>
    </source>
</evidence>
<keyword evidence="4 7" id="KW-1133">Transmembrane helix</keyword>
<evidence type="ECO:0000256" key="3">
    <source>
        <dbReference type="ARBA" id="ARBA00022692"/>
    </source>
</evidence>